<dbReference type="PANTHER" id="PTHR33164">
    <property type="entry name" value="TRANSCRIPTIONAL REGULATOR, MARR FAMILY"/>
    <property type="match status" value="1"/>
</dbReference>
<dbReference type="Pfam" id="PF12802">
    <property type="entry name" value="MarR_2"/>
    <property type="match status" value="1"/>
</dbReference>
<feature type="domain" description="HTH marR-type" evidence="1">
    <location>
        <begin position="1"/>
        <end position="127"/>
    </location>
</feature>
<dbReference type="InterPro" id="IPR036388">
    <property type="entry name" value="WH-like_DNA-bd_sf"/>
</dbReference>
<dbReference type="InterPro" id="IPR000835">
    <property type="entry name" value="HTH_MarR-typ"/>
</dbReference>
<reference evidence="2 3" key="1">
    <citation type="submission" date="2023-07" db="EMBL/GenBank/DDBJ databases">
        <authorList>
            <person name="Girao M."/>
            <person name="Carvalho M.F."/>
        </authorList>
    </citation>
    <scope>NUCLEOTIDE SEQUENCE [LARGE SCALE GENOMIC DNA]</scope>
    <source>
        <strain evidence="2 3">YIM65754</strain>
    </source>
</reference>
<evidence type="ECO:0000259" key="1">
    <source>
        <dbReference type="PROSITE" id="PS50995"/>
    </source>
</evidence>
<dbReference type="Gene3D" id="1.10.10.10">
    <property type="entry name" value="Winged helix-like DNA-binding domain superfamily/Winged helix DNA-binding domain"/>
    <property type="match status" value="1"/>
</dbReference>
<dbReference type="PANTHER" id="PTHR33164:SF43">
    <property type="entry name" value="HTH-TYPE TRANSCRIPTIONAL REPRESSOR YETL"/>
    <property type="match status" value="1"/>
</dbReference>
<dbReference type="PROSITE" id="PS50995">
    <property type="entry name" value="HTH_MARR_2"/>
    <property type="match status" value="1"/>
</dbReference>
<dbReference type="Proteomes" id="UP001336020">
    <property type="component" value="Unassembled WGS sequence"/>
</dbReference>
<protein>
    <submittedName>
        <fullName evidence="2">MarR family winged helix-turn-helix transcriptional regulator</fullName>
    </submittedName>
</protein>
<name>A0ABU7L5B4_9NOCA</name>
<dbReference type="PRINTS" id="PR00598">
    <property type="entry name" value="HTHMARR"/>
</dbReference>
<comment type="caution">
    <text evidence="2">The sequence shown here is derived from an EMBL/GenBank/DDBJ whole genome shotgun (WGS) entry which is preliminary data.</text>
</comment>
<evidence type="ECO:0000313" key="3">
    <source>
        <dbReference type="Proteomes" id="UP001336020"/>
    </source>
</evidence>
<gene>
    <name evidence="2" type="ORF">Q7514_04245</name>
</gene>
<dbReference type="SUPFAM" id="SSF46785">
    <property type="entry name" value="Winged helix' DNA-binding domain"/>
    <property type="match status" value="1"/>
</dbReference>
<keyword evidence="3" id="KW-1185">Reference proteome</keyword>
<dbReference type="SMART" id="SM00347">
    <property type="entry name" value="HTH_MARR"/>
    <property type="match status" value="1"/>
</dbReference>
<dbReference type="EMBL" id="JAUTXY010000002">
    <property type="protein sequence ID" value="MEE2056732.1"/>
    <property type="molecule type" value="Genomic_DNA"/>
</dbReference>
<sequence>MLSQAALHIHRVVFDRLDASDARGHHYRVLAALDEYGPSSQVDLGRRCGLDRSDVVSVVDALVDRHFVERAPDPSDRRRNIISLTRRGRNRLFDLELTLTAVQDVAFAPLDADERAQFTAMLTKLVEHHSRTDR</sequence>
<accession>A0ABU7L5B4</accession>
<dbReference type="InterPro" id="IPR039422">
    <property type="entry name" value="MarR/SlyA-like"/>
</dbReference>
<organism evidence="2 3">
    <name type="scientific">Rhodococcus artemisiae</name>
    <dbReference type="NCBI Taxonomy" id="714159"/>
    <lineage>
        <taxon>Bacteria</taxon>
        <taxon>Bacillati</taxon>
        <taxon>Actinomycetota</taxon>
        <taxon>Actinomycetes</taxon>
        <taxon>Mycobacteriales</taxon>
        <taxon>Nocardiaceae</taxon>
        <taxon>Rhodococcus</taxon>
    </lineage>
</organism>
<dbReference type="InterPro" id="IPR036390">
    <property type="entry name" value="WH_DNA-bd_sf"/>
</dbReference>
<proteinExistence type="predicted"/>
<evidence type="ECO:0000313" key="2">
    <source>
        <dbReference type="EMBL" id="MEE2056732.1"/>
    </source>
</evidence>